<evidence type="ECO:0000256" key="3">
    <source>
        <dbReference type="ARBA" id="ARBA00023159"/>
    </source>
</evidence>
<dbReference type="PROSITE" id="PS00041">
    <property type="entry name" value="HTH_ARAC_FAMILY_1"/>
    <property type="match status" value="1"/>
</dbReference>
<evidence type="ECO:0000256" key="2">
    <source>
        <dbReference type="ARBA" id="ARBA00023125"/>
    </source>
</evidence>
<dbReference type="InterPro" id="IPR011051">
    <property type="entry name" value="RmlC_Cupin_sf"/>
</dbReference>
<dbReference type="InterPro" id="IPR009057">
    <property type="entry name" value="Homeodomain-like_sf"/>
</dbReference>
<dbReference type="PANTHER" id="PTHR11019">
    <property type="entry name" value="HTH-TYPE TRANSCRIPTIONAL REGULATOR NIMR"/>
    <property type="match status" value="1"/>
</dbReference>
<evidence type="ECO:0000256" key="4">
    <source>
        <dbReference type="ARBA" id="ARBA00023163"/>
    </source>
</evidence>
<keyword evidence="3" id="KW-0010">Activator</keyword>
<dbReference type="Pfam" id="PF12833">
    <property type="entry name" value="HTH_18"/>
    <property type="match status" value="1"/>
</dbReference>
<dbReference type="RefSeq" id="WP_222157587.1">
    <property type="nucleotide sequence ID" value="NZ_CP081864.1"/>
</dbReference>
<evidence type="ECO:0000256" key="1">
    <source>
        <dbReference type="ARBA" id="ARBA00023015"/>
    </source>
</evidence>
<dbReference type="InterPro" id="IPR018062">
    <property type="entry name" value="HTH_AraC-typ_CS"/>
</dbReference>
<keyword evidence="4" id="KW-0804">Transcription</keyword>
<dbReference type="SMART" id="SM00342">
    <property type="entry name" value="HTH_ARAC"/>
    <property type="match status" value="1"/>
</dbReference>
<dbReference type="InterPro" id="IPR003313">
    <property type="entry name" value="AraC-bd"/>
</dbReference>
<dbReference type="InterPro" id="IPR014710">
    <property type="entry name" value="RmlC-like_jellyroll"/>
</dbReference>
<protein>
    <recommendedName>
        <fullName evidence="5">Arabinose operon regulatory protein</fullName>
    </recommendedName>
</protein>
<dbReference type="Gene3D" id="1.10.10.60">
    <property type="entry name" value="Homeodomain-like"/>
    <property type="match status" value="1"/>
</dbReference>
<keyword evidence="2" id="KW-0238">DNA-binding</keyword>
<dbReference type="CDD" id="cd06124">
    <property type="entry name" value="cupin_NimR-like_N"/>
    <property type="match status" value="1"/>
</dbReference>
<dbReference type="InterPro" id="IPR018060">
    <property type="entry name" value="HTH_AraC"/>
</dbReference>
<dbReference type="Gene3D" id="2.60.120.10">
    <property type="entry name" value="Jelly Rolls"/>
    <property type="match status" value="1"/>
</dbReference>
<evidence type="ECO:0000259" key="6">
    <source>
        <dbReference type="PROSITE" id="PS01124"/>
    </source>
</evidence>
<dbReference type="PROSITE" id="PS01124">
    <property type="entry name" value="HTH_ARAC_FAMILY_2"/>
    <property type="match status" value="1"/>
</dbReference>
<organism evidence="7 8">
    <name type="scientific">Symbiopectobacterium purcellii</name>
    <dbReference type="NCBI Taxonomy" id="2871826"/>
    <lineage>
        <taxon>Bacteria</taxon>
        <taxon>Pseudomonadati</taxon>
        <taxon>Pseudomonadota</taxon>
        <taxon>Gammaproteobacteria</taxon>
        <taxon>Enterobacterales</taxon>
        <taxon>Enterobacteriaceae</taxon>
    </lineage>
</organism>
<dbReference type="EMBL" id="CP081864">
    <property type="protein sequence ID" value="QZN94465.1"/>
    <property type="molecule type" value="Genomic_DNA"/>
</dbReference>
<evidence type="ECO:0000256" key="5">
    <source>
        <dbReference type="ARBA" id="ARBA00044978"/>
    </source>
</evidence>
<dbReference type="Proteomes" id="UP000825886">
    <property type="component" value="Chromosome"/>
</dbReference>
<keyword evidence="1" id="KW-0805">Transcription regulation</keyword>
<keyword evidence="8" id="KW-1185">Reference proteome</keyword>
<dbReference type="InterPro" id="IPR020449">
    <property type="entry name" value="Tscrpt_reg_AraC-type_HTH"/>
</dbReference>
<dbReference type="PRINTS" id="PR00032">
    <property type="entry name" value="HTHARAC"/>
</dbReference>
<reference evidence="7 8" key="1">
    <citation type="submission" date="2021-08" db="EMBL/GenBank/DDBJ databases">
        <title>Culture and genomic analysis of Symbiopectobacterium purcellii sp. nov. gen. nov., isolated from the leafhopper Empoasca decipiens.</title>
        <authorList>
            <person name="Nadal-Jimenez P."/>
            <person name="Siozios S."/>
            <person name="Halliday N."/>
            <person name="Camara M."/>
            <person name="Hurst G.D.D."/>
        </authorList>
    </citation>
    <scope>NUCLEOTIDE SEQUENCE [LARGE SCALE GENOMIC DNA]</scope>
    <source>
        <strain evidence="7 8">SyEd1</strain>
    </source>
</reference>
<dbReference type="Pfam" id="PF02311">
    <property type="entry name" value="AraC_binding"/>
    <property type="match status" value="1"/>
</dbReference>
<dbReference type="SUPFAM" id="SSF46689">
    <property type="entry name" value="Homeodomain-like"/>
    <property type="match status" value="2"/>
</dbReference>
<gene>
    <name evidence="7" type="ORF">K6K13_14170</name>
</gene>
<name>A0ABX9AH42_9ENTR</name>
<sequence length="258" mass="29673">MTRQRSYYRPEGIPPHGVFLRTEAVSADTEYLPHCHEWGQLLYVVSGVVVLRLAQERFWAPTHFAIWLPQGVEHACYNQRQATIRTINFDTRWYAELPETPCLLEVGPLFKAIQDDLFARDVLIPQDKPDLRLCRVLCDQMTLAPRQRNYLPGTDDRLLAPVLHALEQCPADNRTLAQWATEVYSTERTLSRRCQALLGMSFSEWRQRLRYLQALALLRQGMSVQSVALEVGYSASSAFIAMFRQQSGSTPEGYRTRP</sequence>
<accession>A0ABX9AH42</accession>
<proteinExistence type="predicted"/>
<evidence type="ECO:0000313" key="8">
    <source>
        <dbReference type="Proteomes" id="UP000825886"/>
    </source>
</evidence>
<dbReference type="PANTHER" id="PTHR11019:SF190">
    <property type="entry name" value="ARAC-FAMILY REGULATORY PROTEIN"/>
    <property type="match status" value="1"/>
</dbReference>
<evidence type="ECO:0000313" key="7">
    <source>
        <dbReference type="EMBL" id="QZN94465.1"/>
    </source>
</evidence>
<dbReference type="SUPFAM" id="SSF51182">
    <property type="entry name" value="RmlC-like cupins"/>
    <property type="match status" value="1"/>
</dbReference>
<feature type="domain" description="HTH araC/xylS-type" evidence="6">
    <location>
        <begin position="160"/>
        <end position="257"/>
    </location>
</feature>